<evidence type="ECO:0000313" key="12">
    <source>
        <dbReference type="Proteomes" id="UP000094669"/>
    </source>
</evidence>
<name>A0ABX4YFD3_9LEPT</name>
<reference evidence="11" key="1">
    <citation type="submission" date="2018-01" db="EMBL/GenBank/DDBJ databases">
        <title>Genomic characterization of Leptospira inadai serogroup Lyme isolated from captured rat in Brazil and comparative analysis with human reference strain.</title>
        <authorList>
            <person name="Moreno L.Z."/>
            <person name="Loureiro A.P."/>
            <person name="Miraglia F."/>
            <person name="Kremer F.S."/>
            <person name="Eslabao M.R."/>
            <person name="Dellagostin O.A."/>
            <person name="Lilenbaum W."/>
            <person name="Moreno A.M."/>
        </authorList>
    </citation>
    <scope>NUCLEOTIDE SEQUENCE [LARGE SCALE GENOMIC DNA]</scope>
    <source>
        <strain evidence="11">M34/99</strain>
    </source>
</reference>
<dbReference type="InterPro" id="IPR036388">
    <property type="entry name" value="WH-like_DNA-bd_sf"/>
</dbReference>
<dbReference type="Pfam" id="PF00155">
    <property type="entry name" value="Aminotran_1_2"/>
    <property type="match status" value="1"/>
</dbReference>
<dbReference type="InterPro" id="IPR036390">
    <property type="entry name" value="WH_DNA-bd_sf"/>
</dbReference>
<dbReference type="CDD" id="cd00609">
    <property type="entry name" value="AAT_like"/>
    <property type="match status" value="1"/>
</dbReference>
<dbReference type="CDD" id="cd07377">
    <property type="entry name" value="WHTH_GntR"/>
    <property type="match status" value="1"/>
</dbReference>
<dbReference type="SMART" id="SM00345">
    <property type="entry name" value="HTH_GNTR"/>
    <property type="match status" value="1"/>
</dbReference>
<dbReference type="InterPro" id="IPR015421">
    <property type="entry name" value="PyrdxlP-dep_Trfase_major"/>
</dbReference>
<dbReference type="EMBL" id="MCRM02000020">
    <property type="protein sequence ID" value="PNV73955.1"/>
    <property type="molecule type" value="Genomic_DNA"/>
</dbReference>
<keyword evidence="12" id="KW-1185">Reference proteome</keyword>
<dbReference type="Gene3D" id="3.40.640.10">
    <property type="entry name" value="Type I PLP-dependent aspartate aminotransferase-like (Major domain)"/>
    <property type="match status" value="1"/>
</dbReference>
<organism evidence="11 12">
    <name type="scientific">Leptospira inadai serovar Lyme</name>
    <dbReference type="NCBI Taxonomy" id="293084"/>
    <lineage>
        <taxon>Bacteria</taxon>
        <taxon>Pseudomonadati</taxon>
        <taxon>Spirochaetota</taxon>
        <taxon>Spirochaetia</taxon>
        <taxon>Leptospirales</taxon>
        <taxon>Leptospiraceae</taxon>
        <taxon>Leptospira</taxon>
    </lineage>
</organism>
<keyword evidence="5" id="KW-0808">Transferase</keyword>
<dbReference type="InterPro" id="IPR015424">
    <property type="entry name" value="PyrdxlP-dep_Trfase"/>
</dbReference>
<dbReference type="InterPro" id="IPR050859">
    <property type="entry name" value="Class-I_PLP-dep_aminotransf"/>
</dbReference>
<keyword evidence="4" id="KW-0032">Aminotransferase</keyword>
<feature type="domain" description="HTH gntR-type" evidence="10">
    <location>
        <begin position="8"/>
        <end position="76"/>
    </location>
</feature>
<dbReference type="Gene3D" id="1.10.10.10">
    <property type="entry name" value="Winged helix-like DNA-binding domain superfamily/Winged helix DNA-binding domain"/>
    <property type="match status" value="1"/>
</dbReference>
<accession>A0ABX4YFD3</accession>
<keyword evidence="9" id="KW-0804">Transcription</keyword>
<evidence type="ECO:0000256" key="8">
    <source>
        <dbReference type="ARBA" id="ARBA00023125"/>
    </source>
</evidence>
<dbReference type="SUPFAM" id="SSF46785">
    <property type="entry name" value="Winged helix' DNA-binding domain"/>
    <property type="match status" value="1"/>
</dbReference>
<dbReference type="PANTHER" id="PTHR42790">
    <property type="entry name" value="AMINOTRANSFERASE"/>
    <property type="match status" value="1"/>
</dbReference>
<dbReference type="SUPFAM" id="SSF53383">
    <property type="entry name" value="PLP-dependent transferases"/>
    <property type="match status" value="1"/>
</dbReference>
<evidence type="ECO:0000256" key="7">
    <source>
        <dbReference type="ARBA" id="ARBA00023015"/>
    </source>
</evidence>
<evidence type="ECO:0000256" key="5">
    <source>
        <dbReference type="ARBA" id="ARBA00022679"/>
    </source>
</evidence>
<dbReference type="Pfam" id="PF00392">
    <property type="entry name" value="GntR"/>
    <property type="match status" value="1"/>
</dbReference>
<keyword evidence="8" id="KW-0238">DNA-binding</keyword>
<evidence type="ECO:0000259" key="10">
    <source>
        <dbReference type="PROSITE" id="PS50949"/>
    </source>
</evidence>
<keyword evidence="6" id="KW-0663">Pyridoxal phosphate</keyword>
<evidence type="ECO:0000256" key="9">
    <source>
        <dbReference type="ARBA" id="ARBA00023163"/>
    </source>
</evidence>
<dbReference type="PROSITE" id="PS50949">
    <property type="entry name" value="HTH_GNTR"/>
    <property type="match status" value="1"/>
</dbReference>
<evidence type="ECO:0000256" key="3">
    <source>
        <dbReference type="ARBA" id="ARBA00015123"/>
    </source>
</evidence>
<evidence type="ECO:0000256" key="1">
    <source>
        <dbReference type="ARBA" id="ARBA00001933"/>
    </source>
</evidence>
<comment type="similarity">
    <text evidence="2">In the C-terminal section; belongs to the class-I pyridoxal-phosphate-dependent aminotransferase family.</text>
</comment>
<evidence type="ECO:0000256" key="6">
    <source>
        <dbReference type="ARBA" id="ARBA00022898"/>
    </source>
</evidence>
<dbReference type="Proteomes" id="UP000094669">
    <property type="component" value="Unassembled WGS sequence"/>
</dbReference>
<sequence length="474" mass="52554">MTDTDKSGTKYTKIAMSLIHRIEAGEFLPGTKLPSLRRICRSERCNLSTAVEAFGILQERGYIRGRERSGYFILPKAEPASVYKVDKPVRISSPTVPEEVSSLLAELADPRFVSLGAAVPDSQFLPFASLERSYRKTMRNSFLHNYSDVQGDLELRRKIATRSSTKERRISPEEVFITIGCSEAAFIALSLLTKPGDQVVVESPLHFVLYQILSILKLKAIEIPTDPIHGMDLDSYESVLKTSQPKILVTVPTFSNPTGSLLPLNSKKEVLRLSAKYGIKILEDDIYGELLHSPGPRPPSLLSLDEDGFVMQVSSLSKTVSPGLRTGWLIADREIIGRAVQRRMVESIALPSLPQLAAADFLGSLGYERHLRNFRRSIGNSIFSYADAFLEYFPKGTRLTIPKGGFLLWIELPNGKDSRELRLRAAKKRISLVPGNLFSLSGKYVSNFRINAGISFGPKVVSAIRTLGRIAGEI</sequence>
<keyword evidence="7" id="KW-0805">Transcription regulation</keyword>
<dbReference type="InterPro" id="IPR000524">
    <property type="entry name" value="Tscrpt_reg_HTH_GntR"/>
</dbReference>
<dbReference type="InterPro" id="IPR015422">
    <property type="entry name" value="PyrdxlP-dep_Trfase_small"/>
</dbReference>
<proteinExistence type="inferred from homology"/>
<protein>
    <recommendedName>
        <fullName evidence="3">HTH-type transcriptional regulator NorG</fullName>
    </recommendedName>
</protein>
<comment type="cofactor">
    <cofactor evidence="1">
        <name>pyridoxal 5'-phosphate</name>
        <dbReference type="ChEBI" id="CHEBI:597326"/>
    </cofactor>
</comment>
<dbReference type="Gene3D" id="3.90.1150.10">
    <property type="entry name" value="Aspartate Aminotransferase, domain 1"/>
    <property type="match status" value="1"/>
</dbReference>
<evidence type="ECO:0000256" key="2">
    <source>
        <dbReference type="ARBA" id="ARBA00005384"/>
    </source>
</evidence>
<evidence type="ECO:0000256" key="4">
    <source>
        <dbReference type="ARBA" id="ARBA00022576"/>
    </source>
</evidence>
<dbReference type="RefSeq" id="WP_020989096.1">
    <property type="nucleotide sequence ID" value="NZ_MCRM02000020.1"/>
</dbReference>
<gene>
    <name evidence="11" type="ORF">BES34_016175</name>
</gene>
<comment type="caution">
    <text evidence="11">The sequence shown here is derived from an EMBL/GenBank/DDBJ whole genome shotgun (WGS) entry which is preliminary data.</text>
</comment>
<evidence type="ECO:0000313" key="11">
    <source>
        <dbReference type="EMBL" id="PNV73955.1"/>
    </source>
</evidence>
<dbReference type="InterPro" id="IPR004839">
    <property type="entry name" value="Aminotransferase_I/II_large"/>
</dbReference>
<dbReference type="PANTHER" id="PTHR42790:SF7">
    <property type="entry name" value="GNTR FAMILY TRANSCRIPTIONAL REGULATORY PROTEIN"/>
    <property type="match status" value="1"/>
</dbReference>